<feature type="signal peptide" evidence="1">
    <location>
        <begin position="1"/>
        <end position="20"/>
    </location>
</feature>
<dbReference type="WBParaSite" id="SPAL_0000363800.1">
    <property type="protein sequence ID" value="SPAL_0000363800.1"/>
    <property type="gene ID" value="SPAL_0000363800"/>
</dbReference>
<sequence length="181" mass="21294">MKYLSTSIILSVVIFVAINGKKHPRLPQTRKITPSPPNWDKWEGKYPFSVQVIVDNAINLFYRRTGNYFKFMDIVLKQTAFINGSRRYKVIYNAAKCILGKPKKCIRKGRKCPNKGKINIVGWVRKNTLFQAILKDNKLKRKLKLNVTNLENDESYEKIYNRQAKQFYKPIKVPRRMVKNI</sequence>
<keyword evidence="2" id="KW-1185">Reference proteome</keyword>
<evidence type="ECO:0000313" key="2">
    <source>
        <dbReference type="Proteomes" id="UP000046392"/>
    </source>
</evidence>
<reference evidence="3" key="1">
    <citation type="submission" date="2017-02" db="UniProtKB">
        <authorList>
            <consortium name="WormBaseParasite"/>
        </authorList>
    </citation>
    <scope>IDENTIFICATION</scope>
</reference>
<evidence type="ECO:0000313" key="3">
    <source>
        <dbReference type="WBParaSite" id="SPAL_0000363800.1"/>
    </source>
</evidence>
<organism evidence="2 3">
    <name type="scientific">Strongyloides papillosus</name>
    <name type="common">Intestinal threadworm</name>
    <dbReference type="NCBI Taxonomy" id="174720"/>
    <lineage>
        <taxon>Eukaryota</taxon>
        <taxon>Metazoa</taxon>
        <taxon>Ecdysozoa</taxon>
        <taxon>Nematoda</taxon>
        <taxon>Chromadorea</taxon>
        <taxon>Rhabditida</taxon>
        <taxon>Tylenchina</taxon>
        <taxon>Panagrolaimomorpha</taxon>
        <taxon>Strongyloidoidea</taxon>
        <taxon>Strongyloididae</taxon>
        <taxon>Strongyloides</taxon>
    </lineage>
</organism>
<proteinExistence type="predicted"/>
<dbReference type="Proteomes" id="UP000046392">
    <property type="component" value="Unplaced"/>
</dbReference>
<evidence type="ECO:0000256" key="1">
    <source>
        <dbReference type="SAM" id="SignalP"/>
    </source>
</evidence>
<protein>
    <submittedName>
        <fullName evidence="3">Cystatin domain-containing protein</fullName>
    </submittedName>
</protein>
<accession>A0A0N5BC90</accession>
<feature type="chain" id="PRO_5005894341" evidence="1">
    <location>
        <begin position="21"/>
        <end position="181"/>
    </location>
</feature>
<keyword evidence="1" id="KW-0732">Signal</keyword>
<dbReference type="AlphaFoldDB" id="A0A0N5BC90"/>
<name>A0A0N5BC90_STREA</name>